<organism evidence="2 3">
    <name type="scientific">Luteolibacter flavescens</name>
    <dbReference type="NCBI Taxonomy" id="1859460"/>
    <lineage>
        <taxon>Bacteria</taxon>
        <taxon>Pseudomonadati</taxon>
        <taxon>Verrucomicrobiota</taxon>
        <taxon>Verrucomicrobiia</taxon>
        <taxon>Verrucomicrobiales</taxon>
        <taxon>Verrucomicrobiaceae</taxon>
        <taxon>Luteolibacter</taxon>
    </lineage>
</organism>
<dbReference type="EMBL" id="JAPDDS010000012">
    <property type="protein sequence ID" value="MCW1886805.1"/>
    <property type="molecule type" value="Genomic_DNA"/>
</dbReference>
<dbReference type="InterPro" id="IPR013431">
    <property type="entry name" value="Delta_60_rpt"/>
</dbReference>
<gene>
    <name evidence="2" type="ORF">OKA04_18845</name>
</gene>
<dbReference type="Gene3D" id="2.80.10.50">
    <property type="match status" value="1"/>
</dbReference>
<keyword evidence="3" id="KW-1185">Reference proteome</keyword>
<comment type="caution">
    <text evidence="2">The sequence shown here is derived from an EMBL/GenBank/DDBJ whole genome shotgun (WGS) entry which is preliminary data.</text>
</comment>
<reference evidence="2 3" key="1">
    <citation type="submission" date="2022-10" db="EMBL/GenBank/DDBJ databases">
        <title>Luteolibacter flavescens strain MCCC 1K03193, whole genome shotgun sequencing project.</title>
        <authorList>
            <person name="Zhao G."/>
            <person name="Shen L."/>
        </authorList>
    </citation>
    <scope>NUCLEOTIDE SEQUENCE [LARGE SCALE GENOMIC DNA]</scope>
    <source>
        <strain evidence="2 3">MCCC 1K03193</strain>
    </source>
</reference>
<evidence type="ECO:0000313" key="3">
    <source>
        <dbReference type="Proteomes" id="UP001207930"/>
    </source>
</evidence>
<evidence type="ECO:0000313" key="2">
    <source>
        <dbReference type="EMBL" id="MCW1886805.1"/>
    </source>
</evidence>
<dbReference type="Pfam" id="PF17164">
    <property type="entry name" value="DUF5122"/>
    <property type="match status" value="2"/>
</dbReference>
<keyword evidence="1" id="KW-0732">Signal</keyword>
<accession>A0ABT3FTA5</accession>
<feature type="signal peptide" evidence="1">
    <location>
        <begin position="1"/>
        <end position="23"/>
    </location>
</feature>
<dbReference type="RefSeq" id="WP_264502758.1">
    <property type="nucleotide sequence ID" value="NZ_JAPDDS010000012.1"/>
</dbReference>
<evidence type="ECO:0000256" key="1">
    <source>
        <dbReference type="SAM" id="SignalP"/>
    </source>
</evidence>
<sequence>MTLRSLLLRGLAVALLPLSSLHAQFVVKGPELRLNGFVSSVESDTAGNVYLAGSFNEFNGTSGAGMGLLRLTPGGAQHATWDIGFVDGVNDLMVSGNFLYVGGSFTTVRTLSAGRINRPYLMRIHLTGANEGKIDTTWVSVPNAPVSRLETDGTSLFISGSFSGVNGTARNRLAKILTGGADPDALDSTWNPGANNTVEDLAFVSPWLYVSGNFSSAGGMSNNYLLRLSTSGNGAGDSAWTPTINRPVGALEASATHLYFGGDFTVVNGAVHRSLGRFSLAGTTPTFDATWKPDPDGEVSSMALSGSTLYIGGVFTRVANTPRRFMAKVNSGGTGGLDGAFVPEPNGSIEDLKVVAGNVVAGGRFNTTVGSASAGYAMMSGTSGSALPAFAGTITTEGQIYSMQPVSGGMIIGGVFDSVNGVPRTSIAKILSNGTLDPSFNVPLVGFNRLVSDMKLDGSTLYFCGDFLTAGGAPTQHVARVNATTGAVDAGWFTKPLTPILCLETDANYVYIGSAGLRYIEIAPNVPVEVNNLARLSKGGTATVDPNWKPYIAAENGNPAIASVNDMVFSGSNLIIGGHFIFVVNPLDISTPYQRVCVAALTTNTWGQPVSGWGDIYFDAVGDVGTISRLLLHNGALYVAGDFQFVNNNEYYYVAKLNPVTGAQDLAFDVSPLDYDDPYGSFKVSTLAASGSHLYVGGSFTHVFTGIAPNPFEASPYIARVSASSGMLDYSWYPYPDGPVSRMAFEGQNLWTYGTFTEIGGEFVDGPVILTPFSTSYQTWLATYLTSNELADSGYTAPFQDLDGDGDSNLVEAMFNTNPKDPRKSYHAAGTGTSGLPLIVRENIGGQFYLTVEYTRWKASANAGAVATPQFSDNLVSWPRNGVQVGNAVSVSSDRERVKFRDSVANGAKGFGRVQILPQTP</sequence>
<proteinExistence type="predicted"/>
<name>A0ABT3FTA5_9BACT</name>
<feature type="chain" id="PRO_5045406527" evidence="1">
    <location>
        <begin position="24"/>
        <end position="921"/>
    </location>
</feature>
<dbReference type="Proteomes" id="UP001207930">
    <property type="component" value="Unassembled WGS sequence"/>
</dbReference>
<protein>
    <submittedName>
        <fullName evidence="2">Delta-60 repeat domain-containing protein</fullName>
    </submittedName>
</protein>